<reference evidence="2 3" key="1">
    <citation type="submission" date="2021-10" db="EMBL/GenBank/DDBJ databases">
        <authorList>
            <person name="Criscuolo A."/>
        </authorList>
    </citation>
    <scope>NUCLEOTIDE SEQUENCE [LARGE SCALE GENOMIC DNA]</scope>
    <source>
        <strain evidence="3">CIP 111883</strain>
    </source>
</reference>
<dbReference type="CDD" id="cd06171">
    <property type="entry name" value="Sigma70_r4"/>
    <property type="match status" value="1"/>
</dbReference>
<dbReference type="Proteomes" id="UP000789833">
    <property type="component" value="Unassembled WGS sequence"/>
</dbReference>
<proteinExistence type="predicted"/>
<feature type="domain" description="RNA polymerase sigma factor 70 region 4 type 2" evidence="1">
    <location>
        <begin position="33"/>
        <end position="85"/>
    </location>
</feature>
<evidence type="ECO:0000313" key="2">
    <source>
        <dbReference type="EMBL" id="CAG9620659.1"/>
    </source>
</evidence>
<dbReference type="Pfam" id="PF08281">
    <property type="entry name" value="Sigma70_r4_2"/>
    <property type="match status" value="1"/>
</dbReference>
<dbReference type="Gene3D" id="1.10.10.10">
    <property type="entry name" value="Winged helix-like DNA-binding domain superfamily/Winged helix DNA-binding domain"/>
    <property type="match status" value="1"/>
</dbReference>
<evidence type="ECO:0000313" key="3">
    <source>
        <dbReference type="Proteomes" id="UP000789833"/>
    </source>
</evidence>
<sequence>MNYCADERKKRKREPNKHLIQDSQYRNENEFQLEIQEAIEYLAEPFQMVIRLRYLEDLKLKDIAIIMSCPENTIKTWLTKSLKLLRQYWDERGGKEHV</sequence>
<evidence type="ECO:0000259" key="1">
    <source>
        <dbReference type="Pfam" id="PF08281"/>
    </source>
</evidence>
<gene>
    <name evidence="2" type="ORF">BACCIP111883_01428</name>
</gene>
<keyword evidence="3" id="KW-1185">Reference proteome</keyword>
<dbReference type="InterPro" id="IPR036388">
    <property type="entry name" value="WH-like_DNA-bd_sf"/>
</dbReference>
<dbReference type="SUPFAM" id="SSF88659">
    <property type="entry name" value="Sigma3 and sigma4 domains of RNA polymerase sigma factors"/>
    <property type="match status" value="1"/>
</dbReference>
<organism evidence="2 3">
    <name type="scientific">Sutcliffiella rhizosphaerae</name>
    <dbReference type="NCBI Taxonomy" id="2880967"/>
    <lineage>
        <taxon>Bacteria</taxon>
        <taxon>Bacillati</taxon>
        <taxon>Bacillota</taxon>
        <taxon>Bacilli</taxon>
        <taxon>Bacillales</taxon>
        <taxon>Bacillaceae</taxon>
        <taxon>Sutcliffiella</taxon>
    </lineage>
</organism>
<comment type="caution">
    <text evidence="2">The sequence shown here is derived from an EMBL/GenBank/DDBJ whole genome shotgun (WGS) entry which is preliminary data.</text>
</comment>
<name>A0ABM8YLQ4_9BACI</name>
<accession>A0ABM8YLQ4</accession>
<protein>
    <recommendedName>
        <fullName evidence="1">RNA polymerase sigma factor 70 region 4 type 2 domain-containing protein</fullName>
    </recommendedName>
</protein>
<dbReference type="EMBL" id="CAKJTJ010000005">
    <property type="protein sequence ID" value="CAG9620659.1"/>
    <property type="molecule type" value="Genomic_DNA"/>
</dbReference>
<dbReference type="InterPro" id="IPR013249">
    <property type="entry name" value="RNA_pol_sigma70_r4_t2"/>
</dbReference>
<dbReference type="InterPro" id="IPR013324">
    <property type="entry name" value="RNA_pol_sigma_r3/r4-like"/>
</dbReference>